<reference evidence="1" key="1">
    <citation type="submission" date="2013-04" db="EMBL/GenBank/DDBJ databases">
        <authorList>
            <person name="Zemanova J."/>
            <person name="Brejova B."/>
            <person name="Nosek J."/>
        </authorList>
    </citation>
    <scope>NUCLEOTIDE SEQUENCE</scope>
    <source>
        <strain evidence="1">CBS 6936</strain>
    </source>
</reference>
<dbReference type="GeneID" id="16792600"/>
<proteinExistence type="predicted"/>
<name>S5U4L8_CLALS</name>
<protein>
    <submittedName>
        <fullName evidence="1">Uncharacterized protein</fullName>
    </submittedName>
</protein>
<dbReference type="KEGG" id="clus:16792600"/>
<evidence type="ECO:0000313" key="1">
    <source>
        <dbReference type="EMBL" id="AGS44303.1"/>
    </source>
</evidence>
<accession>S5U4L8</accession>
<organism evidence="1">
    <name type="scientific">Clavispora lusitaniae</name>
    <name type="common">Candida lusitaniae</name>
    <dbReference type="NCBI Taxonomy" id="36911"/>
    <lineage>
        <taxon>Eukaryota</taxon>
        <taxon>Fungi</taxon>
        <taxon>Dikarya</taxon>
        <taxon>Ascomycota</taxon>
        <taxon>Saccharomycotina</taxon>
        <taxon>Pichiomycetes</taxon>
        <taxon>Metschnikowiaceae</taxon>
        <taxon>Clavispora</taxon>
    </lineage>
</organism>
<keyword evidence="1" id="KW-0496">Mitochondrion</keyword>
<gene>
    <name evidence="1" type="primary">orf100</name>
</gene>
<geneLocation type="mitochondrion" evidence="1"/>
<sequence>MTSLQWRIYLSNFIRVDIYIYIHLSRKDGSPPFGGLSSLPFGKDGSPPPGAFIFQGKMDLPPEGHFILSIRIRRVYIIKFIYIKYFYRNRYISNKKYKSK</sequence>
<dbReference type="EMBL" id="KC993186">
    <property type="protein sequence ID" value="AGS44303.1"/>
    <property type="molecule type" value="Genomic_DNA"/>
</dbReference>
<dbReference type="RefSeq" id="YP_008475007.1">
    <property type="nucleotide sequence ID" value="NC_022161.1"/>
</dbReference>
<dbReference type="AlphaFoldDB" id="S5U4L8"/>